<comment type="caution">
    <text evidence="2">The sequence shown here is derived from an EMBL/GenBank/DDBJ whole genome shotgun (WGS) entry which is preliminary data.</text>
</comment>
<feature type="compositionally biased region" description="Pro residues" evidence="1">
    <location>
        <begin position="259"/>
        <end position="271"/>
    </location>
</feature>
<sequence length="319" mass="36109">MAQAHFPPHSNFDLSDFFSPINVSSESRARAFLWLCYHYHESPLPNPFDDEYSRRHPGQVPTLESLSPEEAKLENMDTPEEKEWGLRMKEQRRIFMENKDKSAQTDTDQPKEKTSRRRRKDRAPKSNASQKRPSAGTSKLIAERSPVDRASSSTSNLNQDQLSEVTMSHLRLLCDSHQSPPILPSMSSSSPEASYEPSSHTRASGRPDERYDHHFPSPFPAFLNSSDRHVEWTQSGKPRGPTLPPLKYVASYSEESPPRELPPLSIPPSPPMLVDSQGTPPTFCMPPDATPASSVSFRSQSRTMLERESMLHTFLYFLG</sequence>
<gene>
    <name evidence="2" type="ORF">PHLCEN_2v12854</name>
</gene>
<accession>A0A2R6NG35</accession>
<dbReference type="AlphaFoldDB" id="A0A2R6NG35"/>
<reference evidence="2 3" key="1">
    <citation type="submission" date="2018-02" db="EMBL/GenBank/DDBJ databases">
        <title>Genome sequence of the basidiomycete white-rot fungus Phlebia centrifuga.</title>
        <authorList>
            <person name="Granchi Z."/>
            <person name="Peng M."/>
            <person name="de Vries R.P."/>
            <person name="Hilden K."/>
            <person name="Makela M.R."/>
            <person name="Grigoriev I."/>
            <person name="Riley R."/>
        </authorList>
    </citation>
    <scope>NUCLEOTIDE SEQUENCE [LARGE SCALE GENOMIC DNA]</scope>
    <source>
        <strain evidence="2 3">FBCC195</strain>
    </source>
</reference>
<proteinExistence type="predicted"/>
<feature type="compositionally biased region" description="Basic and acidic residues" evidence="1">
    <location>
        <begin position="69"/>
        <end position="113"/>
    </location>
</feature>
<feature type="compositionally biased region" description="Polar residues" evidence="1">
    <location>
        <begin position="150"/>
        <end position="166"/>
    </location>
</feature>
<dbReference type="GO" id="GO:0031011">
    <property type="term" value="C:Ino80 complex"/>
    <property type="evidence" value="ECO:0007669"/>
    <property type="project" value="InterPro"/>
</dbReference>
<dbReference type="PANTHER" id="PTHR37287">
    <property type="entry name" value="INO EIGHTY SUBUNIT 1"/>
    <property type="match status" value="1"/>
</dbReference>
<feature type="compositionally biased region" description="Low complexity" evidence="1">
    <location>
        <begin position="184"/>
        <end position="198"/>
    </location>
</feature>
<dbReference type="STRING" id="98765.A0A2R6NG35"/>
<keyword evidence="3" id="KW-1185">Reference proteome</keyword>
<name>A0A2R6NG35_9APHY</name>
<dbReference type="Proteomes" id="UP000186601">
    <property type="component" value="Unassembled WGS sequence"/>
</dbReference>
<dbReference type="OrthoDB" id="5413003at2759"/>
<dbReference type="PANTHER" id="PTHR37287:SF1">
    <property type="entry name" value="INO EIGHTY SUBUNIT 1"/>
    <property type="match status" value="1"/>
</dbReference>
<feature type="region of interest" description="Disordered" evidence="1">
    <location>
        <begin position="46"/>
        <end position="294"/>
    </location>
</feature>
<organism evidence="2 3">
    <name type="scientific">Hermanssonia centrifuga</name>
    <dbReference type="NCBI Taxonomy" id="98765"/>
    <lineage>
        <taxon>Eukaryota</taxon>
        <taxon>Fungi</taxon>
        <taxon>Dikarya</taxon>
        <taxon>Basidiomycota</taxon>
        <taxon>Agaricomycotina</taxon>
        <taxon>Agaricomycetes</taxon>
        <taxon>Polyporales</taxon>
        <taxon>Meruliaceae</taxon>
        <taxon>Hermanssonia</taxon>
    </lineage>
</organism>
<evidence type="ECO:0000313" key="3">
    <source>
        <dbReference type="Proteomes" id="UP000186601"/>
    </source>
</evidence>
<feature type="compositionally biased region" description="Basic and acidic residues" evidence="1">
    <location>
        <begin position="205"/>
        <end position="215"/>
    </location>
</feature>
<protein>
    <submittedName>
        <fullName evidence="2">Uncharacterized protein</fullName>
    </submittedName>
</protein>
<evidence type="ECO:0000256" key="1">
    <source>
        <dbReference type="SAM" id="MobiDB-lite"/>
    </source>
</evidence>
<dbReference type="EMBL" id="MLYV02001289">
    <property type="protein sequence ID" value="PSR71340.1"/>
    <property type="molecule type" value="Genomic_DNA"/>
</dbReference>
<feature type="compositionally biased region" description="Polar residues" evidence="1">
    <location>
        <begin position="126"/>
        <end position="137"/>
    </location>
</feature>
<evidence type="ECO:0000313" key="2">
    <source>
        <dbReference type="EMBL" id="PSR71340.1"/>
    </source>
</evidence>
<dbReference type="InterPro" id="IPR038014">
    <property type="entry name" value="Ies1"/>
</dbReference>